<dbReference type="RefSeq" id="WP_206726468.1">
    <property type="nucleotide sequence ID" value="NZ_CP071090.1"/>
</dbReference>
<name>A0ABX7P364_9BACT</name>
<evidence type="ECO:0000256" key="2">
    <source>
        <dbReference type="ARBA" id="ARBA00006217"/>
    </source>
</evidence>
<gene>
    <name evidence="8" type="ORF">JY651_08200</name>
</gene>
<evidence type="ECO:0000313" key="9">
    <source>
        <dbReference type="Proteomes" id="UP000662747"/>
    </source>
</evidence>
<comment type="catalytic activity">
    <reaction evidence="7">
        <text>hydrogencarbonate + H(+) = CO2 + H2O</text>
        <dbReference type="Rhea" id="RHEA:10748"/>
        <dbReference type="ChEBI" id="CHEBI:15377"/>
        <dbReference type="ChEBI" id="CHEBI:15378"/>
        <dbReference type="ChEBI" id="CHEBI:16526"/>
        <dbReference type="ChEBI" id="CHEBI:17544"/>
        <dbReference type="EC" id="4.2.1.1"/>
    </reaction>
</comment>
<dbReference type="Gene3D" id="3.40.1050.10">
    <property type="entry name" value="Carbonic anhydrase"/>
    <property type="match status" value="1"/>
</dbReference>
<dbReference type="PANTHER" id="PTHR11002:SF76">
    <property type="entry name" value="CARBONIC ANHYDRASE"/>
    <property type="match status" value="1"/>
</dbReference>
<evidence type="ECO:0000256" key="7">
    <source>
        <dbReference type="ARBA" id="ARBA00048348"/>
    </source>
</evidence>
<evidence type="ECO:0000256" key="4">
    <source>
        <dbReference type="ARBA" id="ARBA00022723"/>
    </source>
</evidence>
<evidence type="ECO:0000256" key="6">
    <source>
        <dbReference type="ARBA" id="ARBA00023239"/>
    </source>
</evidence>
<keyword evidence="4" id="KW-0479">Metal-binding</keyword>
<comment type="cofactor">
    <cofactor evidence="1">
        <name>Zn(2+)</name>
        <dbReference type="ChEBI" id="CHEBI:29105"/>
    </cofactor>
</comment>
<keyword evidence="9" id="KW-1185">Reference proteome</keyword>
<dbReference type="EMBL" id="CP071090">
    <property type="protein sequence ID" value="QSQ24908.1"/>
    <property type="molecule type" value="Genomic_DNA"/>
</dbReference>
<evidence type="ECO:0000256" key="3">
    <source>
        <dbReference type="ARBA" id="ARBA00012925"/>
    </source>
</evidence>
<evidence type="ECO:0000256" key="5">
    <source>
        <dbReference type="ARBA" id="ARBA00022833"/>
    </source>
</evidence>
<evidence type="ECO:0000313" key="8">
    <source>
        <dbReference type="EMBL" id="QSQ24908.1"/>
    </source>
</evidence>
<keyword evidence="6" id="KW-0456">Lyase</keyword>
<dbReference type="InterPro" id="IPR045066">
    <property type="entry name" value="Beta_CA_cladeB"/>
</dbReference>
<dbReference type="SMART" id="SM00947">
    <property type="entry name" value="Pro_CA"/>
    <property type="match status" value="1"/>
</dbReference>
<keyword evidence="5" id="KW-0862">Zinc</keyword>
<dbReference type="PROSITE" id="PS00704">
    <property type="entry name" value="PROK_CO2_ANHYDRASE_1"/>
    <property type="match status" value="1"/>
</dbReference>
<sequence length="254" mass="27297">MKKLIRGLLDFQLNARPGYRDVFAKLALGQYPDCLFIACADSRVVPNLLVSTDPGDLFVVRNVGNLVPPSDAEGHSTGDQSEPAALEFSLKNLPVEDIVVCGHSSCGAMKAVLAGGVGAETPNLAHWLAHGQGALRSLRAGSPVGEGLPEYDRLSQLNVLQQLEHIKTYPLVRERLAAGTLRLHGWWFDIAHAQVHAWRPTQGRFVPMDELVGEALLRELGDGAHALNDDSASRGTPSRAESGAPVYLTAASIR</sequence>
<dbReference type="PANTHER" id="PTHR11002">
    <property type="entry name" value="CARBONIC ANHYDRASE"/>
    <property type="match status" value="1"/>
</dbReference>
<comment type="similarity">
    <text evidence="2">Belongs to the beta-class carbonic anhydrase family.</text>
</comment>
<dbReference type="Pfam" id="PF00484">
    <property type="entry name" value="Pro_CA"/>
    <property type="match status" value="1"/>
</dbReference>
<dbReference type="InterPro" id="IPR036874">
    <property type="entry name" value="Carbonic_anhydrase_sf"/>
</dbReference>
<dbReference type="CDD" id="cd00884">
    <property type="entry name" value="beta_CA_cladeB"/>
    <property type="match status" value="1"/>
</dbReference>
<dbReference type="EC" id="4.2.1.1" evidence="3"/>
<accession>A0ABX7P364</accession>
<protein>
    <recommendedName>
        <fullName evidence="3">carbonic anhydrase</fullName>
        <ecNumber evidence="3">4.2.1.1</ecNumber>
    </recommendedName>
</protein>
<dbReference type="Proteomes" id="UP000662747">
    <property type="component" value="Chromosome"/>
</dbReference>
<dbReference type="InterPro" id="IPR001765">
    <property type="entry name" value="Carbonic_anhydrase"/>
</dbReference>
<organism evidence="8 9">
    <name type="scientific">Pyxidicoccus parkwayensis</name>
    <dbReference type="NCBI Taxonomy" id="2813578"/>
    <lineage>
        <taxon>Bacteria</taxon>
        <taxon>Pseudomonadati</taxon>
        <taxon>Myxococcota</taxon>
        <taxon>Myxococcia</taxon>
        <taxon>Myxococcales</taxon>
        <taxon>Cystobacterineae</taxon>
        <taxon>Myxococcaceae</taxon>
        <taxon>Pyxidicoccus</taxon>
    </lineage>
</organism>
<evidence type="ECO:0000256" key="1">
    <source>
        <dbReference type="ARBA" id="ARBA00001947"/>
    </source>
</evidence>
<reference evidence="8 9" key="1">
    <citation type="submission" date="2021-02" db="EMBL/GenBank/DDBJ databases">
        <title>De Novo genome assembly of isolated myxobacteria.</title>
        <authorList>
            <person name="Stevens D.C."/>
        </authorList>
    </citation>
    <scope>NUCLEOTIDE SEQUENCE [LARGE SCALE GENOMIC DNA]</scope>
    <source>
        <strain evidence="9">SCPEA02</strain>
    </source>
</reference>
<dbReference type="InterPro" id="IPR015892">
    <property type="entry name" value="Carbonic_anhydrase_CS"/>
</dbReference>
<proteinExistence type="inferred from homology"/>
<dbReference type="SUPFAM" id="SSF53056">
    <property type="entry name" value="beta-carbonic anhydrase, cab"/>
    <property type="match status" value="1"/>
</dbReference>